<reference evidence="2 3" key="1">
    <citation type="submission" date="2018-10" db="EMBL/GenBank/DDBJ databases">
        <title>Phylogenomics of Brevibacillus.</title>
        <authorList>
            <person name="Dunlap C."/>
        </authorList>
    </citation>
    <scope>NUCLEOTIDE SEQUENCE [LARGE SCALE GENOMIC DNA]</scope>
    <source>
        <strain evidence="2 3">JCM 12215</strain>
    </source>
</reference>
<keyword evidence="1" id="KW-1133">Transmembrane helix</keyword>
<comment type="caution">
    <text evidence="2">The sequence shown here is derived from an EMBL/GenBank/DDBJ whole genome shotgun (WGS) entry which is preliminary data.</text>
</comment>
<keyword evidence="3" id="KW-1185">Reference proteome</keyword>
<organism evidence="2 3">
    <name type="scientific">Brevibacillus invocatus</name>
    <dbReference type="NCBI Taxonomy" id="173959"/>
    <lineage>
        <taxon>Bacteria</taxon>
        <taxon>Bacillati</taxon>
        <taxon>Bacillota</taxon>
        <taxon>Bacilli</taxon>
        <taxon>Bacillales</taxon>
        <taxon>Paenibacillaceae</taxon>
        <taxon>Brevibacillus</taxon>
    </lineage>
</organism>
<dbReference type="Proteomes" id="UP000282028">
    <property type="component" value="Unassembled WGS sequence"/>
</dbReference>
<proteinExistence type="predicted"/>
<evidence type="ECO:0000313" key="3">
    <source>
        <dbReference type="Proteomes" id="UP000282028"/>
    </source>
</evidence>
<feature type="transmembrane region" description="Helical" evidence="1">
    <location>
        <begin position="60"/>
        <end position="79"/>
    </location>
</feature>
<gene>
    <name evidence="2" type="ORF">EDM52_23885</name>
</gene>
<accession>A0A3M8BNR8</accession>
<evidence type="ECO:0000256" key="1">
    <source>
        <dbReference type="SAM" id="Phobius"/>
    </source>
</evidence>
<dbReference type="AlphaFoldDB" id="A0A3M8BNR8"/>
<keyword evidence="1" id="KW-0472">Membrane</keyword>
<sequence>MYIFGRSSKLKEIYHPTILDKIFCILIESRMLIFTYNRYKKETERFVMIKTIASRSKNRFVLAIALALTLSIGVVQAFAAQSWLYMTPSDETVVGDLEFVPAGTRIYYEWQNNGSIHGVGVGVYYFDGQSSTLMSNKTAAYGDGGTFGSFQAPYNGYYFLRAKCGGNGQTGCKGSGFME</sequence>
<name>A0A3M8BNR8_9BACL</name>
<keyword evidence="1" id="KW-0812">Transmembrane</keyword>
<dbReference type="EMBL" id="RHHR01000078">
    <property type="protein sequence ID" value="RNB65038.1"/>
    <property type="molecule type" value="Genomic_DNA"/>
</dbReference>
<protein>
    <submittedName>
        <fullName evidence="2">Uncharacterized protein</fullName>
    </submittedName>
</protein>
<evidence type="ECO:0000313" key="2">
    <source>
        <dbReference type="EMBL" id="RNB65038.1"/>
    </source>
</evidence>